<evidence type="ECO:0000313" key="1">
    <source>
        <dbReference type="EMBL" id="RWT23706.1"/>
    </source>
</evidence>
<accession>A0A377T7Q2</accession>
<name>A0A377T7Q2_RAOPL</name>
<dbReference type="EMBL" id="QKOX01000007">
    <property type="protein sequence ID" value="RWT23706.1"/>
    <property type="molecule type" value="Genomic_DNA"/>
</dbReference>
<dbReference type="Proteomes" id="UP000288843">
    <property type="component" value="Unassembled WGS sequence"/>
</dbReference>
<dbReference type="AlphaFoldDB" id="A0A377T7Q2"/>
<protein>
    <submittedName>
        <fullName evidence="1">Uncharacterized protein</fullName>
    </submittedName>
</protein>
<reference evidence="1 2" key="1">
    <citation type="submission" date="2018-06" db="EMBL/GenBank/DDBJ databases">
        <title>Carbapenemase-producing Enterobacteriaceae present in wastewater treatment plant effluent and nearby surface waters in the US.</title>
        <authorList>
            <person name="Mathys D.A."/>
            <person name="Mollenkopf D.F."/>
            <person name="Feicht S.M."/>
            <person name="Adams R.J."/>
            <person name="Albers A.L."/>
            <person name="Stuever D.M."/>
            <person name="Daniels J.B."/>
            <person name="Wittum T.E."/>
        </authorList>
    </citation>
    <scope>NUCLEOTIDE SEQUENCE [LARGE SCALE GENOMIC DNA]</scope>
    <source>
        <strain evidence="1 2">GEO_47_Down_B</strain>
    </source>
</reference>
<organism evidence="1 2">
    <name type="scientific">Raoultella planticola</name>
    <name type="common">Klebsiella planticola</name>
    <dbReference type="NCBI Taxonomy" id="575"/>
    <lineage>
        <taxon>Bacteria</taxon>
        <taxon>Pseudomonadati</taxon>
        <taxon>Pseudomonadota</taxon>
        <taxon>Gammaproteobacteria</taxon>
        <taxon>Enterobacterales</taxon>
        <taxon>Enterobacteriaceae</taxon>
        <taxon>Klebsiella/Raoultella group</taxon>
        <taxon>Raoultella</taxon>
    </lineage>
</organism>
<evidence type="ECO:0000313" key="2">
    <source>
        <dbReference type="Proteomes" id="UP000288843"/>
    </source>
</evidence>
<sequence length="90" mass="10327">MKQLTDAQIFTLRRIKSGTRHLLRGDEKKGNTVASTRDINCPSLPALFRKGFIKWHSNVPKDPHTWYWVRLTHAGNIAVAEMKTKAERGQ</sequence>
<comment type="caution">
    <text evidence="1">The sequence shown here is derived from an EMBL/GenBank/DDBJ whole genome shotgun (WGS) entry which is preliminary data.</text>
</comment>
<gene>
    <name evidence="1" type="ORF">DN603_08545</name>
</gene>
<dbReference type="RefSeq" id="WP_032717840.1">
    <property type="nucleotide sequence ID" value="NZ_CP154256.1"/>
</dbReference>
<proteinExistence type="predicted"/>